<accession>A0A8J3GLT0</accession>
<gene>
    <name evidence="1" type="ORF">GCM10016234_30420</name>
</gene>
<comment type="caution">
    <text evidence="1">The sequence shown here is derived from an EMBL/GenBank/DDBJ whole genome shotgun (WGS) entry which is preliminary data.</text>
</comment>
<evidence type="ECO:0008006" key="3">
    <source>
        <dbReference type="Google" id="ProtNLM"/>
    </source>
</evidence>
<evidence type="ECO:0000313" key="1">
    <source>
        <dbReference type="EMBL" id="GHD19139.1"/>
    </source>
</evidence>
<dbReference type="Proteomes" id="UP000630142">
    <property type="component" value="Unassembled WGS sequence"/>
</dbReference>
<protein>
    <recommendedName>
        <fullName evidence="3">Transposase</fullName>
    </recommendedName>
</protein>
<dbReference type="AlphaFoldDB" id="A0A8J3GLT0"/>
<evidence type="ECO:0000313" key="2">
    <source>
        <dbReference type="Proteomes" id="UP000630142"/>
    </source>
</evidence>
<proteinExistence type="predicted"/>
<dbReference type="EMBL" id="BMZQ01000002">
    <property type="protein sequence ID" value="GHD19139.1"/>
    <property type="molecule type" value="Genomic_DNA"/>
</dbReference>
<name>A0A8J3GLT0_9HYPH</name>
<reference evidence="1" key="1">
    <citation type="journal article" date="2014" name="Int. J. Syst. Evol. Microbiol.">
        <title>Complete genome sequence of Corynebacterium casei LMG S-19264T (=DSM 44701T), isolated from a smear-ripened cheese.</title>
        <authorList>
            <consortium name="US DOE Joint Genome Institute (JGI-PGF)"/>
            <person name="Walter F."/>
            <person name="Albersmeier A."/>
            <person name="Kalinowski J."/>
            <person name="Ruckert C."/>
        </authorList>
    </citation>
    <scope>NUCLEOTIDE SEQUENCE</scope>
    <source>
        <strain evidence="1">KCTC 42249</strain>
    </source>
</reference>
<reference evidence="1" key="2">
    <citation type="submission" date="2020-09" db="EMBL/GenBank/DDBJ databases">
        <authorList>
            <person name="Sun Q."/>
            <person name="Kim S."/>
        </authorList>
    </citation>
    <scope>NUCLEOTIDE SEQUENCE</scope>
    <source>
        <strain evidence="1">KCTC 42249</strain>
    </source>
</reference>
<organism evidence="1 2">
    <name type="scientific">Tianweitania populi</name>
    <dbReference type="NCBI Taxonomy" id="1607949"/>
    <lineage>
        <taxon>Bacteria</taxon>
        <taxon>Pseudomonadati</taxon>
        <taxon>Pseudomonadota</taxon>
        <taxon>Alphaproteobacteria</taxon>
        <taxon>Hyphomicrobiales</taxon>
        <taxon>Phyllobacteriaceae</taxon>
        <taxon>Tianweitania</taxon>
    </lineage>
</organism>
<sequence>MRVSRRFALCRAAAARLGGCRRLFQRDEVRYEPTPDCDVCPTGERLTPYSRSNKDEHVSIRYTNVRACKTGALRSHCTSGARRTIDRRENKAALDRMAERLAAEPEILA</sequence>
<keyword evidence="2" id="KW-1185">Reference proteome</keyword>